<evidence type="ECO:0000313" key="3">
    <source>
        <dbReference type="Proteomes" id="UP000503117"/>
    </source>
</evidence>
<organism evidence="2 3">
    <name type="scientific">Duganella dendranthematis</name>
    <dbReference type="NCBI Taxonomy" id="2728021"/>
    <lineage>
        <taxon>Bacteria</taxon>
        <taxon>Pseudomonadati</taxon>
        <taxon>Pseudomonadota</taxon>
        <taxon>Betaproteobacteria</taxon>
        <taxon>Burkholderiales</taxon>
        <taxon>Oxalobacteraceae</taxon>
        <taxon>Telluria group</taxon>
        <taxon>Duganella</taxon>
    </lineage>
</organism>
<reference evidence="2 3" key="1">
    <citation type="submission" date="2020-04" db="EMBL/GenBank/DDBJ databases">
        <title>Genome sequencing of novel species.</title>
        <authorList>
            <person name="Heo J."/>
            <person name="Kim S.-J."/>
            <person name="Kim J.-S."/>
            <person name="Hong S.-B."/>
            <person name="Kwon S.-W."/>
        </authorList>
    </citation>
    <scope>NUCLEOTIDE SEQUENCE [LARGE SCALE GENOMIC DNA]</scope>
    <source>
        <strain evidence="2 3">AF9R3</strain>
    </source>
</reference>
<sequence length="103" mass="11305">MGVLADIFLKISSASQQGAVDVEAILNDKAQQVVQPVDWRSSIVDLLALLELRSSLQVRQQLAQELYYAGDTDSPASMNVWLHRQVMNKLAQNGGKVPAELVD</sequence>
<accession>A0ABX6MEX9</accession>
<dbReference type="Proteomes" id="UP000503117">
    <property type="component" value="Chromosome"/>
</dbReference>
<gene>
    <name evidence="2" type="ORF">HH213_21895</name>
</gene>
<dbReference type="SUPFAM" id="SSF158634">
    <property type="entry name" value="RPA2825-like"/>
    <property type="match status" value="1"/>
</dbReference>
<dbReference type="Pfam" id="PF12200">
    <property type="entry name" value="DUF3597"/>
    <property type="match status" value="1"/>
</dbReference>
<dbReference type="EMBL" id="CP051684">
    <property type="protein sequence ID" value="QJD92509.1"/>
    <property type="molecule type" value="Genomic_DNA"/>
</dbReference>
<evidence type="ECO:0000313" key="2">
    <source>
        <dbReference type="EMBL" id="QJD92509.1"/>
    </source>
</evidence>
<feature type="domain" description="DUF3597" evidence="1">
    <location>
        <begin position="14"/>
        <end position="98"/>
    </location>
</feature>
<dbReference type="InterPro" id="IPR022016">
    <property type="entry name" value="DUF3597"/>
</dbReference>
<evidence type="ECO:0000259" key="1">
    <source>
        <dbReference type="Pfam" id="PF12200"/>
    </source>
</evidence>
<proteinExistence type="predicted"/>
<name>A0ABX6MEX9_9BURK</name>
<keyword evidence="3" id="KW-1185">Reference proteome</keyword>
<dbReference type="RefSeq" id="WP_110848417.1">
    <property type="nucleotide sequence ID" value="NZ_CP051684.1"/>
</dbReference>
<protein>
    <submittedName>
        <fullName evidence="2">DUF3597 domain-containing protein</fullName>
    </submittedName>
</protein>